<dbReference type="Pfam" id="PF05345">
    <property type="entry name" value="He_PIG"/>
    <property type="match status" value="11"/>
</dbReference>
<dbReference type="InterPro" id="IPR036116">
    <property type="entry name" value="FN3_sf"/>
</dbReference>
<dbReference type="PROSITE" id="PS50022">
    <property type="entry name" value="FA58C_3"/>
    <property type="match status" value="1"/>
</dbReference>
<sequence length="3574" mass="372182">MLRQEPRTFAVPAVGRAGWRSRRLTTLTLACVLALLVPFIAVPPASAAGVVTVTNPYGQAAPTGVAYSKAMTATGGTTPYAWSALSLPPGLAIDATTGLISGTPTIAGTYATKVTATDTTGVAGTVSFSFATGVIVTYPSSRGSNTGTPIAPLALKVAGGTGEYTWTATGLPTGLAIDAATGVITGTPTADGAYTVKATATDTAGKAGSTGFTWTVAPGATITDPGPVHATTGVAASKQMIATGGTTPHTWTATGLPAGLTIKASTGLISGTATAATDGTASVLITVTDAAKIATTITVPVTVATPVSITDPGTRSDATGNPVSATLAAAGGVAPYTWSAAGLPAGLALDRVTGVVSGTPTTVGSSPVSVTATDAGQRTHTTTFTWNIVAPITIGNPGGQVGPTGVAYAKTLTASGGTTPYRWSATGLPAGLSIDAATGVISGTPTTAGSQTTKVTVTDKNGITGSVSFSFATGVIVTYPSSRGSGIGMPITPLAIKAAGGTGDYTWTATGLPPGLSIDPASGVITGTPTTNGVYTAKVTATDAARVSGATSFPWTIAAAPELTNPGTVHATTGIALSHQMTATGGKAPYTWSATGLPAGLTIKASTGLITGTVTTPATASVTVTVTDALKITNTVTFALTVGTPIAVTSPGTRASTAGAAITNVVLNADGGTAPYTWIVNGLPAGLSATVAGVVSGVPTGATTSVVTATVIDGAGRTATTSFTWNVAGPLAVADPGAQAGTIGVATTLELVATGGSGDLRWAATGLPTGMSLNAATGEISGTPTTEGTWTVAVTVTDANDGTASIEFAWNAATAVAAVNPGDQTTLVGQPVNLTLVAGGGATPYTWTVDGLPAGLALDPRTGIVTGAPGDASAGATVTATITDAAGRTDHIAFTWVVELLTPIALTAHAEGLQTVQLEWASVEGAAGYGIYRDGARVATTGTDTTLWDRQLDGATTYQYRVTAISGEGVETATSTQTAATTLPTPAAPENYTTCPDSDTHSCAYTASTPADATHPDAGRGLTDGVHGDLNAAGVAWQGRPATDKYTFTVDLGTSRPITEINSTWLQKQNQDVELPVTVAYAFSNDGQNFTDLTLVSRPYVSDADQVKAYRAVGLNDTARYVRATVNGSAGWSLIDEIEIRGVIAGIPAALTLSEPKPAPVDQGQQVPALAMTVDEPVGPFAWTADGLPEGLTIDRTTGVITGTVRAAGTFTVTVTATSGSGRTGHTIFPWLVYAGPATGPVMSSGMVAGFGSDVSSGGVAVLGGYAYTAMGYKVVRYDLAAGKDATAQTVAGNGSNLCVDASSGAQARIWSSTARVIGTDGSLIYVYDYSCGLRAVNPATGATRTIKATVNTTTAIAGRYLYTHDGSSSKIWRYDLQSGQSTVVVGVFNMASGGVLAADNTHLWVFRNDDDRLYRLDLNNTSATAQTFALPSTEAFTAARSAGDYIYYTDSRNLLTRISKSDGSTQIVAGDGAHDDELLYNTTAIATDGTYLYTAGDHGLAKLTVKTRTYAPPATGPVMSSGMVAGFGSDVSSGGVAVLGGYAYTAMGYKVVRYDLAAGKDATAQTVAGNGSNLCVDASSGAQARIWSSTARVIGTDGSLIYVYDYSCGLRAVNPATGATRTIKATVNTTTAIAGRYLYTHDGSSSKIWRYDLQSGQSTVVVGVFNMASGGVLAADNTHLWVFRNDDDRLYRLDLNNTSATAQTFALPSTEAFTAARSAGDYIYYTDSRNLLTRISKSDGSTQIVAGDGAHDDELLYNTTAIATDGTYLYTAGDHGLAKLTVKTRTYAPPATGPVMSSGMVAGFGSDVSSGGVAVLGGYAYTAMGYKVVRYDLAAGKDATAQTVAGNGSNLCVDASSGAQARIWSSTARVIGTDGSLIYVYDYSCGLRAVNPATGATRTIKATVNTTTAIAGRYLYTHDYDKIWRYDLQSGQSAVVVKPFYMSGVLAADNTYVWAFNNNDYKLWRLDPTGGVEPKTFPLPDNGVTAARSAGDYIYYTDSRNLLTRISKSDGSTQIVAGDGAHDDELLYNTTAIATDGTYLYTAGDHGLAKLATVSRVYEEPAVRAPVNFGDVRPLGPDVQTNGVAVLGGYAYTAMGYKVVRYDLAAGKDATAQTVAGNGSNLCVDASSGAQARIWSSTARVIGTDGSLIYVYDYSCGLRAVNPATGATRTIKATVNTTTAIAGRYLYTHDYDKIWRYDLQSGQSAVVVKPFYMSGVLAADNTYVWAFNNNDYKLWRLDPTGGVEPKTFPLPDNGVTAARSAGDYIYYTDSRNLLTRISKSDGSTQIVAGDGAHDDELLYNTTAIATDGTYLYTAGDHGLAKLATVSRVYEEPAVRAPVNFGDVRPLGPDVQTNGVAVLGGYAYTAMGYKVVRYDLAAGKDATAQTVAGNGSNLCVDASSGAQARIWSSTARVIGTDGSLIYVYDYSCGLRAVNPATGATRTIKATVNTTTAIAGRYLYTHDYDKIWRYDLQSGQSAVVVKPFYMSGVLAADNTYVWAFNNNDYKLWRLDPTGGVEPKTFPLPDNGVTAARSAGDYIYYTDSSDLLTRISKSDGSLQVVAGEGAHDDELLYNTTAIATDGTQVYTAGAHGIAKLAAKIRTFAPPATGPVMDSGRVTRFGPDRWAKGVTVLNGYAYTAVGYRIVRFDLATGAGEQVVAGNESYGCTDAGSGGLASFRYPNVIGNDGKLIYVADSSCGLREVNPNTGSTRKINARANPHSVIAGPNLYTLDSAGKIWRYNLSTRQPTPLFTDMTVMGTLAADSSFVWAFNNNDGMLHRLDPSGKTETKTFPIPEKSAYTALSAGNYIYYTDSSNVLRRISKIDGSLRIIAGDGAHDDDLLFSVMDIASDNGRLYVADEHGLHRITVANRNYAPTPPLGPAENSGNLTRIDVMHGDRWGITVLRGMAYTAERSKITWTNIFHPADTGTVAGGDDSGCMDGNSGALSSFSRASIVGNDGVLIYVADDVCGLRAVNPDTGSTRTLRAPANMRSVIARKYLYTLDSSGTLYQYGLESGVTNVVGRDIAISSLLTADSSAAWLINGRTLTKLSLSDTDGKLSTTPIGTPDTITTGLAYQVMGAHIASAGNLIYAMVDVPPLADGTLQKPRIARIHKNDYGFTETLSSPWDGAMTGLAVTYNDVYTLDSQNGYTNIVSLHFPTSPDESYYIEPGTAFVPSGNRSDVDYLSFNHTVIWDPATRLCVDHCTGIRALATAKAWDTWDFCLFDDLQGPESQCDVNAQESFLVEKFVNDQQIYNLNGTLKLEAKVDTFNKSCATLAIFTGACQERDAIQKAVETAETLLDVASTIKDFLDIRGGLRPNNTSCNSFRADTRVLMADGDTVPIKDIRPGQQVLAADPVSQETAAQPVTAVHVNTDTELTDLTLADGSVVHTTAHHPFWTPAEQRWTDAQDLVAGTILSSTDGVSTTVQSVHNFTGSMTMYNLTVDRLHTYYVMAANTPVLVHNTDCDHIALGLEDVDGESALAVFAMEREALTHREWPGNEMWYDKLKSYLSSGSNKRISFNLDGIVDPVASARAGAGVDPSMYENLTNWELHQVSQSPDAWSRITFYRGGRVVPNPFE</sequence>
<dbReference type="InterPro" id="IPR015919">
    <property type="entry name" value="Cadherin-like_sf"/>
</dbReference>
<organism evidence="2 3">
    <name type="scientific">Couchioplanes caeruleus</name>
    <dbReference type="NCBI Taxonomy" id="56438"/>
    <lineage>
        <taxon>Bacteria</taxon>
        <taxon>Bacillati</taxon>
        <taxon>Actinomycetota</taxon>
        <taxon>Actinomycetes</taxon>
        <taxon>Micromonosporales</taxon>
        <taxon>Micromonosporaceae</taxon>
        <taxon>Couchioplanes</taxon>
    </lineage>
</organism>
<dbReference type="Pfam" id="PF00754">
    <property type="entry name" value="F5_F8_type_C"/>
    <property type="match status" value="1"/>
</dbReference>
<dbReference type="InterPro" id="IPR018391">
    <property type="entry name" value="PQQ_b-propeller_rpt"/>
</dbReference>
<dbReference type="SUPFAM" id="SSF49785">
    <property type="entry name" value="Galactose-binding domain-like"/>
    <property type="match status" value="1"/>
</dbReference>
<dbReference type="Gene3D" id="2.170.16.10">
    <property type="entry name" value="Hedgehog/Intein (Hint) domain"/>
    <property type="match status" value="1"/>
</dbReference>
<name>A0A3N1GD58_9ACTN</name>
<dbReference type="SMART" id="SM00497">
    <property type="entry name" value="IENR1"/>
    <property type="match status" value="5"/>
</dbReference>
<proteinExistence type="predicted"/>
<dbReference type="GO" id="GO:0016539">
    <property type="term" value="P:intein-mediated protein splicing"/>
    <property type="evidence" value="ECO:0007669"/>
    <property type="project" value="InterPro"/>
</dbReference>
<dbReference type="InterPro" id="IPR008979">
    <property type="entry name" value="Galactose-bd-like_sf"/>
</dbReference>
<dbReference type="CDD" id="cd00081">
    <property type="entry name" value="Hint"/>
    <property type="match status" value="1"/>
</dbReference>
<comment type="caution">
    <text evidence="2">The sequence shown here is derived from an EMBL/GenBank/DDBJ whole genome shotgun (WGS) entry which is preliminary data.</text>
</comment>
<accession>A0A3N1GD58</accession>
<protein>
    <submittedName>
        <fullName evidence="2">Intein/intein</fullName>
    </submittedName>
</protein>
<dbReference type="EMBL" id="RJKL01000001">
    <property type="protein sequence ID" value="ROP28170.1"/>
    <property type="molecule type" value="Genomic_DNA"/>
</dbReference>
<dbReference type="SMART" id="SM00306">
    <property type="entry name" value="HintN"/>
    <property type="match status" value="1"/>
</dbReference>
<dbReference type="Gene3D" id="2.130.10.10">
    <property type="entry name" value="YVTN repeat-like/Quinoprotein amine dehydrogenase"/>
    <property type="match status" value="5"/>
</dbReference>
<dbReference type="NCBIfam" id="TIGR01443">
    <property type="entry name" value="intein_Cterm"/>
    <property type="match status" value="1"/>
</dbReference>
<dbReference type="PROSITE" id="PS50818">
    <property type="entry name" value="INTEIN_C_TER"/>
    <property type="match status" value="1"/>
</dbReference>
<dbReference type="InterPro" id="IPR036844">
    <property type="entry name" value="Hint_dom_sf"/>
</dbReference>
<dbReference type="InterPro" id="IPR015943">
    <property type="entry name" value="WD40/YVTN_repeat-like_dom_sf"/>
</dbReference>
<dbReference type="GO" id="GO:0005975">
    <property type="term" value="P:carbohydrate metabolic process"/>
    <property type="evidence" value="ECO:0007669"/>
    <property type="project" value="UniProtKB-ARBA"/>
</dbReference>
<dbReference type="Gene3D" id="2.60.40.10">
    <property type="entry name" value="Immunoglobulins"/>
    <property type="match status" value="12"/>
</dbReference>
<dbReference type="InterPro" id="IPR006141">
    <property type="entry name" value="Intein_N"/>
</dbReference>
<dbReference type="SMART" id="SM00564">
    <property type="entry name" value="PQQ"/>
    <property type="match status" value="7"/>
</dbReference>
<dbReference type="SUPFAM" id="SSF82171">
    <property type="entry name" value="DPP6 N-terminal domain-like"/>
    <property type="match status" value="1"/>
</dbReference>
<dbReference type="SUPFAM" id="SSF75011">
    <property type="entry name" value="3-carboxy-cis,cis-mucoante lactonizing enzyme"/>
    <property type="match status" value="1"/>
</dbReference>
<dbReference type="Pfam" id="PF07591">
    <property type="entry name" value="PT-HINT"/>
    <property type="match status" value="1"/>
</dbReference>
<dbReference type="SUPFAM" id="SSF63825">
    <property type="entry name" value="YWTD domain"/>
    <property type="match status" value="4"/>
</dbReference>
<dbReference type="InterPro" id="IPR030934">
    <property type="entry name" value="Intein_C"/>
</dbReference>
<dbReference type="InterPro" id="IPR003587">
    <property type="entry name" value="Hint_dom_N"/>
</dbReference>
<dbReference type="InterPro" id="IPR000421">
    <property type="entry name" value="FA58C"/>
</dbReference>
<dbReference type="PROSITE" id="PS50817">
    <property type="entry name" value="INTEIN_N_TER"/>
    <property type="match status" value="1"/>
</dbReference>
<dbReference type="SUPFAM" id="SSF51294">
    <property type="entry name" value="Hedgehog/intein (Hint) domain"/>
    <property type="match status" value="1"/>
</dbReference>
<dbReference type="Proteomes" id="UP000271683">
    <property type="component" value="Unassembled WGS sequence"/>
</dbReference>
<dbReference type="GO" id="GO:0005509">
    <property type="term" value="F:calcium ion binding"/>
    <property type="evidence" value="ECO:0007669"/>
    <property type="project" value="InterPro"/>
</dbReference>
<feature type="domain" description="F5/8 type C" evidence="1">
    <location>
        <begin position="987"/>
        <end position="1143"/>
    </location>
</feature>
<dbReference type="Gene3D" id="2.60.120.260">
    <property type="entry name" value="Galactose-binding domain-like"/>
    <property type="match status" value="1"/>
</dbReference>
<dbReference type="GO" id="GO:0016020">
    <property type="term" value="C:membrane"/>
    <property type="evidence" value="ECO:0007669"/>
    <property type="project" value="InterPro"/>
</dbReference>
<dbReference type="SUPFAM" id="SSF49313">
    <property type="entry name" value="Cadherin-like"/>
    <property type="match status" value="9"/>
</dbReference>
<dbReference type="InterPro" id="IPR013783">
    <property type="entry name" value="Ig-like_fold"/>
</dbReference>
<evidence type="ECO:0000313" key="3">
    <source>
        <dbReference type="Proteomes" id="UP000271683"/>
    </source>
</evidence>
<dbReference type="InterPro" id="IPR003647">
    <property type="entry name" value="Intron_nuc_1_rpt"/>
</dbReference>
<evidence type="ECO:0000259" key="1">
    <source>
        <dbReference type="PROSITE" id="PS50022"/>
    </source>
</evidence>
<gene>
    <name evidence="2" type="ORF">EDD30_0880</name>
</gene>
<evidence type="ECO:0000313" key="2">
    <source>
        <dbReference type="EMBL" id="ROP28170.1"/>
    </source>
</evidence>
<dbReference type="SUPFAM" id="SSF49265">
    <property type="entry name" value="Fibronectin type III"/>
    <property type="match status" value="1"/>
</dbReference>
<reference evidence="2 3" key="1">
    <citation type="submission" date="2018-11" db="EMBL/GenBank/DDBJ databases">
        <title>Sequencing the genomes of 1000 actinobacteria strains.</title>
        <authorList>
            <person name="Klenk H.-P."/>
        </authorList>
    </citation>
    <scope>NUCLEOTIDE SEQUENCE [LARGE SCALE GENOMIC DNA]</scope>
    <source>
        <strain evidence="2 3">DSM 43634</strain>
    </source>
</reference>